<keyword evidence="2 10" id="KW-0812">Transmembrane</keyword>
<reference evidence="12 13" key="1">
    <citation type="submission" date="2015-10" db="EMBL/GenBank/DDBJ databases">
        <title>Draft genomes sequences of Candida glabrata isolates 1A, 1B, 2A, 2B, 3A and 3B.</title>
        <authorList>
            <person name="Haavelsrud O.E."/>
            <person name="Gaustad P."/>
        </authorList>
    </citation>
    <scope>NUCLEOTIDE SEQUENCE [LARGE SCALE GENOMIC DNA]</scope>
    <source>
        <strain evidence="12">910700640</strain>
    </source>
</reference>
<dbReference type="InterPro" id="IPR057530">
    <property type="entry name" value="TIM-barrel_MTC6"/>
</dbReference>
<keyword evidence="5 10" id="KW-0472">Membrane</keyword>
<evidence type="ECO:0000256" key="7">
    <source>
        <dbReference type="ARBA" id="ARBA00037703"/>
    </source>
</evidence>
<evidence type="ECO:0000256" key="2">
    <source>
        <dbReference type="ARBA" id="ARBA00022692"/>
    </source>
</evidence>
<dbReference type="EMBL" id="LLZZ01000112">
    <property type="protein sequence ID" value="KTB05840.1"/>
    <property type="molecule type" value="Genomic_DNA"/>
</dbReference>
<proteinExistence type="inferred from homology"/>
<comment type="similarity">
    <text evidence="8">Belongs to the MTC6 family.</text>
</comment>
<evidence type="ECO:0000256" key="3">
    <source>
        <dbReference type="ARBA" id="ARBA00022729"/>
    </source>
</evidence>
<evidence type="ECO:0000313" key="12">
    <source>
        <dbReference type="EMBL" id="KTB05840.1"/>
    </source>
</evidence>
<evidence type="ECO:0000313" key="13">
    <source>
        <dbReference type="Proteomes" id="UP000054886"/>
    </source>
</evidence>
<dbReference type="Pfam" id="PF25506">
    <property type="entry name" value="TIM-barrel_MTC6"/>
    <property type="match status" value="1"/>
</dbReference>
<accession>A0A0W0D172</accession>
<dbReference type="Proteomes" id="UP000054886">
    <property type="component" value="Unassembled WGS sequence"/>
</dbReference>
<dbReference type="VEuPathDB" id="FungiDB:GVI51_I01683"/>
<gene>
    <name evidence="12" type="ORF">AO440_002418</name>
</gene>
<organism evidence="12 13">
    <name type="scientific">Candida glabrata</name>
    <name type="common">Yeast</name>
    <name type="synonym">Torulopsis glabrata</name>
    <dbReference type="NCBI Taxonomy" id="5478"/>
    <lineage>
        <taxon>Eukaryota</taxon>
        <taxon>Fungi</taxon>
        <taxon>Dikarya</taxon>
        <taxon>Ascomycota</taxon>
        <taxon>Saccharomycotina</taxon>
        <taxon>Saccharomycetes</taxon>
        <taxon>Saccharomycetales</taxon>
        <taxon>Saccharomycetaceae</taxon>
        <taxon>Nakaseomyces</taxon>
    </lineage>
</organism>
<dbReference type="VEuPathDB" id="FungiDB:CAGL0I01892g"/>
<evidence type="ECO:0000259" key="11">
    <source>
        <dbReference type="Pfam" id="PF25506"/>
    </source>
</evidence>
<protein>
    <recommendedName>
        <fullName evidence="9">Maintenance of telomere capping protein 6</fullName>
    </recommendedName>
</protein>
<keyword evidence="6" id="KW-0325">Glycoprotein</keyword>
<dbReference type="PANTHER" id="PTHR35518">
    <property type="entry name" value="MAINTENANCE OF TELOMOERE CAPPING"/>
    <property type="match status" value="1"/>
</dbReference>
<feature type="domain" description="MTC6 partial TIM-barrel" evidence="11">
    <location>
        <begin position="20"/>
        <end position="320"/>
    </location>
</feature>
<keyword evidence="4 10" id="KW-1133">Transmembrane helix</keyword>
<comment type="subcellular location">
    <subcellularLocation>
        <location evidence="1">Membrane</location>
        <topology evidence="1">Single-pass type I membrane protein</topology>
    </subcellularLocation>
</comment>
<dbReference type="VEuPathDB" id="FungiDB:GWK60_L01683"/>
<dbReference type="PANTHER" id="PTHR35518:SF2">
    <property type="entry name" value="MAINTENANCE OF TELOMERE CAPPING PROTEIN 6"/>
    <property type="match status" value="1"/>
</dbReference>
<feature type="transmembrane region" description="Helical" evidence="10">
    <location>
        <begin position="467"/>
        <end position="490"/>
    </location>
</feature>
<dbReference type="VEuPathDB" id="FungiDB:B1J91_I01892g"/>
<dbReference type="GO" id="GO:0071464">
    <property type="term" value="P:cellular response to hydrostatic pressure"/>
    <property type="evidence" value="ECO:0007669"/>
    <property type="project" value="EnsemblFungi"/>
</dbReference>
<sequence length="519" mass="59088">MNPAGINITNSTYMNATWQSNSLSHELAVRSQRDIMSNITIDQVPFPGINLNSVLFHKAFIVNNNGSHLPFNESIAFEYFQNIMVYGAQSFVVDIEVGMNYSWVLKETDVLLSDLLIQMRNFISATNNNLYGNVLMLLLRVDPTIKLASARNKTIYNSRLNFTDDLFNKFPNLNITGILDNTIGRSFIYTPSDFLGTYDPPYSIDNSTNFWPTLGALMYGRRKRLLAMEITNSFDALESNYIFTNHNLTYDVGNVSISCPYNRDQFISASETTFKFLEARYTKSEVEMYSGCGYSPMIANRFDSANITALIDLLAPAVVWSWAVGQPILTVSVPRKTSDLVAENCAAFNFAYNNFSANWFVENCYSKKRALCRSDKQIFNWTATNVKDSYFEMDGYRGETKCPNTYSFSIPRTPLEQRSILLQFEASQFNDDTLWIDLNSISVSNCWVSGGSYASCPYQRAVSTRNFVAMMVPVTVCSFVLLMMALYFSLFRIPIYDNRYNWRRVVNNYSKTEVDGVPS</sequence>
<comment type="caution">
    <text evidence="12">The sequence shown here is derived from an EMBL/GenBank/DDBJ whole genome shotgun (WGS) entry which is preliminary data.</text>
</comment>
<comment type="function">
    <text evidence="7">May be involved in telomere capping.</text>
</comment>
<evidence type="ECO:0000256" key="9">
    <source>
        <dbReference type="ARBA" id="ARBA00039865"/>
    </source>
</evidence>
<dbReference type="GO" id="GO:0005789">
    <property type="term" value="C:endoplasmic reticulum membrane"/>
    <property type="evidence" value="ECO:0007669"/>
    <property type="project" value="EnsemblFungi"/>
</dbReference>
<dbReference type="InterPro" id="IPR051008">
    <property type="entry name" value="Telomere_Capping_Maintenance"/>
</dbReference>
<name>A0A0W0D172_CANGB</name>
<evidence type="ECO:0000256" key="8">
    <source>
        <dbReference type="ARBA" id="ARBA00038159"/>
    </source>
</evidence>
<keyword evidence="3" id="KW-0732">Signal</keyword>
<dbReference type="AlphaFoldDB" id="A0A0W0D172"/>
<evidence type="ECO:0000256" key="10">
    <source>
        <dbReference type="SAM" id="Phobius"/>
    </source>
</evidence>
<evidence type="ECO:0000256" key="4">
    <source>
        <dbReference type="ARBA" id="ARBA00022989"/>
    </source>
</evidence>
<evidence type="ECO:0000256" key="6">
    <source>
        <dbReference type="ARBA" id="ARBA00023180"/>
    </source>
</evidence>
<evidence type="ECO:0000256" key="1">
    <source>
        <dbReference type="ARBA" id="ARBA00004479"/>
    </source>
</evidence>
<evidence type="ECO:0000256" key="5">
    <source>
        <dbReference type="ARBA" id="ARBA00023136"/>
    </source>
</evidence>